<evidence type="ECO:0000256" key="1">
    <source>
        <dbReference type="SAM" id="Phobius"/>
    </source>
</evidence>
<keyword evidence="1" id="KW-0472">Membrane</keyword>
<gene>
    <name evidence="2" type="ORF">JOD17_002184</name>
</gene>
<dbReference type="RefSeq" id="WP_204697635.1">
    <property type="nucleotide sequence ID" value="NZ_JAFBEC010000006.1"/>
</dbReference>
<keyword evidence="3" id="KW-1185">Reference proteome</keyword>
<reference evidence="2 3" key="1">
    <citation type="submission" date="2021-01" db="EMBL/GenBank/DDBJ databases">
        <title>Genomic Encyclopedia of Type Strains, Phase IV (KMG-IV): sequencing the most valuable type-strain genomes for metagenomic binning, comparative biology and taxonomic classification.</title>
        <authorList>
            <person name="Goeker M."/>
        </authorList>
    </citation>
    <scope>NUCLEOTIDE SEQUENCE [LARGE SCALE GENOMIC DNA]</scope>
    <source>
        <strain evidence="2 3">DSM 25540</strain>
    </source>
</reference>
<keyword evidence="1" id="KW-0812">Transmembrane</keyword>
<sequence>MVSRVGVATVSWLAAIGLILVIASEQLGPNGVSYTNPLHLIQTLGFISVVFVIPVILAFFHNLAIRIISGVYQLFLVFVYLFVVLSMVIATDGILLMMVSIVCTLICLASAIVTFAVQKGRSKRIGSMALPA</sequence>
<name>A0ABS2PCE5_9BACL</name>
<dbReference type="EMBL" id="JAFBEC010000006">
    <property type="protein sequence ID" value="MBM7633090.1"/>
    <property type="molecule type" value="Genomic_DNA"/>
</dbReference>
<dbReference type="Proteomes" id="UP000741863">
    <property type="component" value="Unassembled WGS sequence"/>
</dbReference>
<proteinExistence type="predicted"/>
<organism evidence="2 3">
    <name type="scientific">Geomicrobium sediminis</name>
    <dbReference type="NCBI Taxonomy" id="1347788"/>
    <lineage>
        <taxon>Bacteria</taxon>
        <taxon>Bacillati</taxon>
        <taxon>Bacillota</taxon>
        <taxon>Bacilli</taxon>
        <taxon>Bacillales</taxon>
        <taxon>Geomicrobium</taxon>
    </lineage>
</organism>
<protein>
    <submittedName>
        <fullName evidence="2">Uncharacterized protein</fullName>
    </submittedName>
</protein>
<comment type="caution">
    <text evidence="2">The sequence shown here is derived from an EMBL/GenBank/DDBJ whole genome shotgun (WGS) entry which is preliminary data.</text>
</comment>
<evidence type="ECO:0000313" key="3">
    <source>
        <dbReference type="Proteomes" id="UP000741863"/>
    </source>
</evidence>
<evidence type="ECO:0000313" key="2">
    <source>
        <dbReference type="EMBL" id="MBM7633090.1"/>
    </source>
</evidence>
<accession>A0ABS2PCE5</accession>
<feature type="transmembrane region" description="Helical" evidence="1">
    <location>
        <begin position="67"/>
        <end position="89"/>
    </location>
</feature>
<keyword evidence="1" id="KW-1133">Transmembrane helix</keyword>
<feature type="transmembrane region" description="Helical" evidence="1">
    <location>
        <begin position="39"/>
        <end position="60"/>
    </location>
</feature>
<feature type="transmembrane region" description="Helical" evidence="1">
    <location>
        <begin position="95"/>
        <end position="117"/>
    </location>
</feature>